<gene>
    <name evidence="6" type="ORF">DW099_14590</name>
</gene>
<accession>A0A415DZ13</accession>
<feature type="domain" description="4Fe-4S ferredoxin-type" evidence="5">
    <location>
        <begin position="2"/>
        <end position="31"/>
    </location>
</feature>
<evidence type="ECO:0000313" key="7">
    <source>
        <dbReference type="Proteomes" id="UP000284841"/>
    </source>
</evidence>
<dbReference type="GO" id="GO:0046872">
    <property type="term" value="F:metal ion binding"/>
    <property type="evidence" value="ECO:0007669"/>
    <property type="project" value="UniProtKB-KW"/>
</dbReference>
<keyword evidence="3" id="KW-0411">Iron-sulfur</keyword>
<reference evidence="6 7" key="1">
    <citation type="submission" date="2018-08" db="EMBL/GenBank/DDBJ databases">
        <title>A genome reference for cultivated species of the human gut microbiota.</title>
        <authorList>
            <person name="Zou Y."/>
            <person name="Xue W."/>
            <person name="Luo G."/>
        </authorList>
    </citation>
    <scope>NUCLEOTIDE SEQUENCE [LARGE SCALE GENOMIC DNA]</scope>
    <source>
        <strain evidence="6 7">AM07-24</strain>
    </source>
</reference>
<dbReference type="SUPFAM" id="SSF54862">
    <property type="entry name" value="4Fe-4S ferredoxins"/>
    <property type="match status" value="1"/>
</dbReference>
<dbReference type="PROSITE" id="PS51379">
    <property type="entry name" value="4FE4S_FER_2"/>
    <property type="match status" value="2"/>
</dbReference>
<protein>
    <submittedName>
        <fullName evidence="6">4Fe-4S dicluster domain-containing protein</fullName>
    </submittedName>
</protein>
<dbReference type="Proteomes" id="UP000284841">
    <property type="component" value="Unassembled WGS sequence"/>
</dbReference>
<dbReference type="Gene3D" id="3.30.70.20">
    <property type="match status" value="1"/>
</dbReference>
<dbReference type="InterPro" id="IPR017896">
    <property type="entry name" value="4Fe4S_Fe-S-bd"/>
</dbReference>
<proteinExistence type="predicted"/>
<dbReference type="GO" id="GO:0051536">
    <property type="term" value="F:iron-sulfur cluster binding"/>
    <property type="evidence" value="ECO:0007669"/>
    <property type="project" value="UniProtKB-KW"/>
</dbReference>
<evidence type="ECO:0000256" key="3">
    <source>
        <dbReference type="ARBA" id="ARBA00023014"/>
    </source>
</evidence>
<name>A0A415DZ13_9FIRM</name>
<dbReference type="STRING" id="1776384.GCA_900086585_01685"/>
<organism evidence="6 7">
    <name type="scientific">Emergencia timonensis</name>
    <dbReference type="NCBI Taxonomy" id="1776384"/>
    <lineage>
        <taxon>Bacteria</taxon>
        <taxon>Bacillati</taxon>
        <taxon>Bacillota</taxon>
        <taxon>Clostridia</taxon>
        <taxon>Peptostreptococcales</taxon>
        <taxon>Anaerovoracaceae</taxon>
        <taxon>Emergencia</taxon>
    </lineage>
</organism>
<dbReference type="InterPro" id="IPR017900">
    <property type="entry name" value="4Fe4S_Fe_S_CS"/>
</dbReference>
<evidence type="ECO:0000256" key="1">
    <source>
        <dbReference type="ARBA" id="ARBA00022723"/>
    </source>
</evidence>
<keyword evidence="1" id="KW-0479">Metal-binding</keyword>
<sequence length="92" mass="10481">MKLISPDTTKCVKCYACTEVCPMKVIGISASGFPEPKSYAYRLCINCGYCVDICVFDALHHKVRKQRSSDPGAAIRRYEEMKKKRKSEQEIK</sequence>
<dbReference type="RefSeq" id="WP_074038086.1">
    <property type="nucleotide sequence ID" value="NZ_AP025567.1"/>
</dbReference>
<evidence type="ECO:0000313" key="6">
    <source>
        <dbReference type="EMBL" id="RHJ86063.1"/>
    </source>
</evidence>
<evidence type="ECO:0000256" key="4">
    <source>
        <dbReference type="SAM" id="MobiDB-lite"/>
    </source>
</evidence>
<dbReference type="AlphaFoldDB" id="A0A415DZ13"/>
<evidence type="ECO:0000259" key="5">
    <source>
        <dbReference type="PROSITE" id="PS51379"/>
    </source>
</evidence>
<comment type="caution">
    <text evidence="6">The sequence shown here is derived from an EMBL/GenBank/DDBJ whole genome shotgun (WGS) entry which is preliminary data.</text>
</comment>
<dbReference type="OrthoDB" id="9810688at2"/>
<evidence type="ECO:0000256" key="2">
    <source>
        <dbReference type="ARBA" id="ARBA00023004"/>
    </source>
</evidence>
<dbReference type="GeneID" id="83004061"/>
<dbReference type="PROSITE" id="PS00198">
    <property type="entry name" value="4FE4S_FER_1"/>
    <property type="match status" value="1"/>
</dbReference>
<dbReference type="Pfam" id="PF13237">
    <property type="entry name" value="Fer4_10"/>
    <property type="match status" value="1"/>
</dbReference>
<keyword evidence="7" id="KW-1185">Reference proteome</keyword>
<feature type="region of interest" description="Disordered" evidence="4">
    <location>
        <begin position="66"/>
        <end position="92"/>
    </location>
</feature>
<dbReference type="EMBL" id="QRMS01000004">
    <property type="protein sequence ID" value="RHJ86063.1"/>
    <property type="molecule type" value="Genomic_DNA"/>
</dbReference>
<feature type="compositionally biased region" description="Basic and acidic residues" evidence="4">
    <location>
        <begin position="76"/>
        <end position="92"/>
    </location>
</feature>
<keyword evidence="2" id="KW-0408">Iron</keyword>
<feature type="domain" description="4Fe-4S ferredoxin-type" evidence="5">
    <location>
        <begin position="34"/>
        <end position="64"/>
    </location>
</feature>